<dbReference type="EMBL" id="KV425566">
    <property type="protein sequence ID" value="KZT26427.1"/>
    <property type="molecule type" value="Genomic_DNA"/>
</dbReference>
<reference evidence="2 3" key="1">
    <citation type="journal article" date="2016" name="Mol. Biol. Evol.">
        <title>Comparative Genomics of Early-Diverging Mushroom-Forming Fungi Provides Insights into the Origins of Lignocellulose Decay Capabilities.</title>
        <authorList>
            <person name="Nagy L.G."/>
            <person name="Riley R."/>
            <person name="Tritt A."/>
            <person name="Adam C."/>
            <person name="Daum C."/>
            <person name="Floudas D."/>
            <person name="Sun H."/>
            <person name="Yadav J.S."/>
            <person name="Pangilinan J."/>
            <person name="Larsson K.H."/>
            <person name="Matsuura K."/>
            <person name="Barry K."/>
            <person name="Labutti K."/>
            <person name="Kuo R."/>
            <person name="Ohm R.A."/>
            <person name="Bhattacharya S.S."/>
            <person name="Shirouzu T."/>
            <person name="Yoshinaga Y."/>
            <person name="Martin F.M."/>
            <person name="Grigoriev I.V."/>
            <person name="Hibbett D.S."/>
        </authorList>
    </citation>
    <scope>NUCLEOTIDE SEQUENCE [LARGE SCALE GENOMIC DNA]</scope>
    <source>
        <strain evidence="2 3">HHB14362 ss-1</strain>
    </source>
</reference>
<evidence type="ECO:0000313" key="3">
    <source>
        <dbReference type="Proteomes" id="UP000076761"/>
    </source>
</evidence>
<keyword evidence="3" id="KW-1185">Reference proteome</keyword>
<organism evidence="2 3">
    <name type="scientific">Neolentinus lepideus HHB14362 ss-1</name>
    <dbReference type="NCBI Taxonomy" id="1314782"/>
    <lineage>
        <taxon>Eukaryota</taxon>
        <taxon>Fungi</taxon>
        <taxon>Dikarya</taxon>
        <taxon>Basidiomycota</taxon>
        <taxon>Agaricomycotina</taxon>
        <taxon>Agaricomycetes</taxon>
        <taxon>Gloeophyllales</taxon>
        <taxon>Gloeophyllaceae</taxon>
        <taxon>Neolentinus</taxon>
    </lineage>
</organism>
<dbReference type="InParanoid" id="A0A165TBI7"/>
<proteinExistence type="predicted"/>
<accession>A0A165TBI7</accession>
<dbReference type="Proteomes" id="UP000076761">
    <property type="component" value="Unassembled WGS sequence"/>
</dbReference>
<gene>
    <name evidence="2" type="ORF">NEOLEDRAFT_1168702</name>
</gene>
<feature type="region of interest" description="Disordered" evidence="1">
    <location>
        <begin position="1"/>
        <end position="32"/>
    </location>
</feature>
<sequence length="128" mass="14012">MARALPLAEGRARRKPESGGRLFPPLQSSSNPHAALASSLFALVPAILETLRFLGVACQTLSPCLQLFIHGDLWISCLWPGFEFWSSWLKGTLGGGFNGLGCSGQSSVHSEREPYGLTLRRMRRRTEA</sequence>
<dbReference type="AlphaFoldDB" id="A0A165TBI7"/>
<protein>
    <submittedName>
        <fullName evidence="2">Uncharacterized protein</fullName>
    </submittedName>
</protein>
<name>A0A165TBI7_9AGAM</name>
<evidence type="ECO:0000313" key="2">
    <source>
        <dbReference type="EMBL" id="KZT26427.1"/>
    </source>
</evidence>
<evidence type="ECO:0000256" key="1">
    <source>
        <dbReference type="SAM" id="MobiDB-lite"/>
    </source>
</evidence>